<dbReference type="Gene3D" id="1.20.1740.10">
    <property type="entry name" value="Amino acid/polyamine transporter I"/>
    <property type="match status" value="1"/>
</dbReference>
<dbReference type="EMBL" id="FMAU01000003">
    <property type="protein sequence ID" value="SCC17310.1"/>
    <property type="molecule type" value="Genomic_DNA"/>
</dbReference>
<keyword evidence="8 9" id="KW-0472">Membrane</keyword>
<comment type="subcellular location">
    <subcellularLocation>
        <location evidence="1 9">Cell membrane</location>
        <topology evidence="1 9">Multi-pass membrane protein</topology>
    </subcellularLocation>
</comment>
<feature type="transmembrane region" description="Helical" evidence="9">
    <location>
        <begin position="71"/>
        <end position="95"/>
    </location>
</feature>
<feature type="transmembrane region" description="Helical" evidence="9">
    <location>
        <begin position="302"/>
        <end position="329"/>
    </location>
</feature>
<evidence type="ECO:0000313" key="10">
    <source>
        <dbReference type="EMBL" id="SCC17310.1"/>
    </source>
</evidence>
<proteinExistence type="inferred from homology"/>
<dbReference type="OrthoDB" id="9804874at2"/>
<evidence type="ECO:0000256" key="4">
    <source>
        <dbReference type="ARBA" id="ARBA00022475"/>
    </source>
</evidence>
<gene>
    <name evidence="10" type="ORF">GA0061094_2886</name>
</gene>
<reference evidence="11" key="1">
    <citation type="submission" date="2016-08" db="EMBL/GenBank/DDBJ databases">
        <authorList>
            <person name="Varghese N."/>
            <person name="Submissions Spin"/>
        </authorList>
    </citation>
    <scope>NUCLEOTIDE SEQUENCE [LARGE SCALE GENOMIC DNA]</scope>
    <source>
        <strain evidence="11">SGD-1123</strain>
    </source>
</reference>
<evidence type="ECO:0000256" key="8">
    <source>
        <dbReference type="ARBA" id="ARBA00023136"/>
    </source>
</evidence>
<feature type="transmembrane region" description="Helical" evidence="9">
    <location>
        <begin position="415"/>
        <end position="434"/>
    </location>
</feature>
<dbReference type="GO" id="GO:0005283">
    <property type="term" value="F:amino acid:sodium symporter activity"/>
    <property type="evidence" value="ECO:0007669"/>
    <property type="project" value="InterPro"/>
</dbReference>
<keyword evidence="7 9" id="KW-1133">Transmembrane helix</keyword>
<keyword evidence="3 9" id="KW-0813">Transport</keyword>
<evidence type="ECO:0000256" key="7">
    <source>
        <dbReference type="ARBA" id="ARBA00022989"/>
    </source>
</evidence>
<dbReference type="InterPro" id="IPR001463">
    <property type="entry name" value="Na/Ala_symport"/>
</dbReference>
<dbReference type="PANTHER" id="PTHR30330:SF3">
    <property type="entry name" value="TRANSCRIPTIONAL REGULATOR, LRP FAMILY"/>
    <property type="match status" value="1"/>
</dbReference>
<dbReference type="Pfam" id="PF01235">
    <property type="entry name" value="Na_Ala_symp"/>
    <property type="match status" value="1"/>
</dbReference>
<organism evidence="10 11">
    <name type="scientific">[Bacillus] enclensis</name>
    <dbReference type="NCBI Taxonomy" id="1402860"/>
    <lineage>
        <taxon>Bacteria</taxon>
        <taxon>Bacillati</taxon>
        <taxon>Bacillota</taxon>
        <taxon>Bacilli</taxon>
        <taxon>Bacillales</taxon>
        <taxon>Bacillaceae</taxon>
        <taxon>Rossellomorea</taxon>
    </lineage>
</organism>
<feature type="transmembrane region" description="Helical" evidence="9">
    <location>
        <begin position="240"/>
        <end position="264"/>
    </location>
</feature>
<comment type="similarity">
    <text evidence="2 9">Belongs to the alanine or glycine:cation symporter (AGCS) (TC 2.A.25) family.</text>
</comment>
<feature type="transmembrane region" description="Helical" evidence="9">
    <location>
        <begin position="20"/>
        <end position="38"/>
    </location>
</feature>
<evidence type="ECO:0000256" key="6">
    <source>
        <dbReference type="ARBA" id="ARBA00022847"/>
    </source>
</evidence>
<evidence type="ECO:0000256" key="2">
    <source>
        <dbReference type="ARBA" id="ARBA00009261"/>
    </source>
</evidence>
<keyword evidence="5 9" id="KW-0812">Transmembrane</keyword>
<dbReference type="RefSeq" id="WP_032085637.1">
    <property type="nucleotide sequence ID" value="NZ_FMAU01000003.1"/>
</dbReference>
<keyword evidence="11" id="KW-1185">Reference proteome</keyword>
<evidence type="ECO:0000256" key="9">
    <source>
        <dbReference type="RuleBase" id="RU363064"/>
    </source>
</evidence>
<feature type="transmembrane region" description="Helical" evidence="9">
    <location>
        <begin position="213"/>
        <end position="234"/>
    </location>
</feature>
<evidence type="ECO:0000256" key="3">
    <source>
        <dbReference type="ARBA" id="ARBA00022448"/>
    </source>
</evidence>
<feature type="transmembrane region" description="Helical" evidence="9">
    <location>
        <begin position="349"/>
        <end position="378"/>
    </location>
</feature>
<dbReference type="GO" id="GO:0005886">
    <property type="term" value="C:plasma membrane"/>
    <property type="evidence" value="ECO:0007669"/>
    <property type="project" value="UniProtKB-SubCell"/>
</dbReference>
<feature type="transmembrane region" description="Helical" evidence="9">
    <location>
        <begin position="101"/>
        <end position="124"/>
    </location>
</feature>
<sequence>MENFFDIIGKISAWLWGPPLIIVLAGTGLYLTFLLGFIQFRHPLYIFKQTIGSVFSKKKPKGEGTVTPLQALTSALSSTIGAANIVGVPAAIMFGGPGAVFWMWFIALIGMALKFSESVLAVRYREKNEKGEFVGGPMYYMRNGLNMKWLGVWFAFALMIELIPSVMVQGNSVAATVEESFNVNGLITGLIMAFIVVLIVFGGIKRIGRVTEVFVPFMALFYVGAALVIMFMNLDAIPEFFSLVLGHAFQPMSAMGGFAGAAIAETIRWGFARGLYSNEAGLGTAPIAHAAAKTDHPVRQGLWAIVGIVIDTLIVCTATAFVVLSSGVWTAEDALDDPSALTTEAFSQYFGSFGGILVTVSLIFFVLSTIIVIVFYGAKQAEFLFGWKTAQAIKIVYVAAIVLGSVGAAKTIWQFLDLALAAILIPNIIAVLLLSKEVRRLTKEFFTSDEYYLKDIGKAKKDKKIS</sequence>
<evidence type="ECO:0000256" key="1">
    <source>
        <dbReference type="ARBA" id="ARBA00004651"/>
    </source>
</evidence>
<feature type="transmembrane region" description="Helical" evidence="9">
    <location>
        <begin position="183"/>
        <end position="201"/>
    </location>
</feature>
<evidence type="ECO:0000313" key="11">
    <source>
        <dbReference type="Proteomes" id="UP000181997"/>
    </source>
</evidence>
<dbReference type="PRINTS" id="PR00175">
    <property type="entry name" value="NAALASMPORT"/>
</dbReference>
<feature type="transmembrane region" description="Helical" evidence="9">
    <location>
        <begin position="390"/>
        <end position="409"/>
    </location>
</feature>
<evidence type="ECO:0000256" key="5">
    <source>
        <dbReference type="ARBA" id="ARBA00022692"/>
    </source>
</evidence>
<keyword evidence="6 9" id="KW-0769">Symport</keyword>
<dbReference type="Proteomes" id="UP000181997">
    <property type="component" value="Unassembled WGS sequence"/>
</dbReference>
<keyword evidence="4 9" id="KW-1003">Cell membrane</keyword>
<feature type="transmembrane region" description="Helical" evidence="9">
    <location>
        <begin position="145"/>
        <end position="163"/>
    </location>
</feature>
<protein>
    <submittedName>
        <fullName evidence="10">Alanine or glycine:cation symporter, AGCS family</fullName>
    </submittedName>
</protein>
<dbReference type="FunFam" id="1.20.1740.10:FF:000004">
    <property type="entry name" value="Sodium:alanine symporter family protein"/>
    <property type="match status" value="1"/>
</dbReference>
<dbReference type="AlphaFoldDB" id="A0A0V8HH27"/>
<dbReference type="PANTHER" id="PTHR30330">
    <property type="entry name" value="AGSS FAMILY TRANSPORTER, SODIUM-ALANINE"/>
    <property type="match status" value="1"/>
</dbReference>
<dbReference type="NCBIfam" id="TIGR00835">
    <property type="entry name" value="agcS"/>
    <property type="match status" value="1"/>
</dbReference>
<accession>A0A0V8HH27</accession>
<name>A0A0V8HH27_9BACI</name>